<reference evidence="1 2" key="1">
    <citation type="submission" date="2020-04" db="EMBL/GenBank/DDBJ databases">
        <title>FDA dAtabase for Regulatory Grade micrObial Sequences (FDA-ARGOS): Supporting development and validation of Infectious Disease Dx tests.</title>
        <authorList>
            <person name="Sciortino C."/>
            <person name="Tallon L."/>
            <person name="Sadzewicz L."/>
            <person name="Vavikolanu K."/>
            <person name="Mehta A."/>
            <person name="Aluvathingal J."/>
            <person name="Nadendla S."/>
            <person name="Nandy P."/>
            <person name="Geyer C."/>
            <person name="Yan Y."/>
            <person name="Sichtig H."/>
        </authorList>
    </citation>
    <scope>NUCLEOTIDE SEQUENCE [LARGE SCALE GENOMIC DNA]</scope>
    <source>
        <strain evidence="1 2">FDAARGOS_633</strain>
    </source>
</reference>
<dbReference type="Pfam" id="PF06169">
    <property type="entry name" value="DUF982"/>
    <property type="match status" value="1"/>
</dbReference>
<gene>
    <name evidence="1" type="ORF">FOB41_26680</name>
</gene>
<dbReference type="InterPro" id="IPR010385">
    <property type="entry name" value="DUF982"/>
</dbReference>
<dbReference type="AlphaFoldDB" id="A0A6H0ZX08"/>
<sequence length="100" mass="11360">MNSPEVLFRAPVRVRMQCGLERSFLSIYDALDFLENEWPLRRGERYKRAVQKCRAALSRLEAAEVAREAFISACLEASMPLVMAGPVHFDEMLPMSRAVG</sequence>
<dbReference type="EMBL" id="CP050899">
    <property type="protein sequence ID" value="QIX24657.1"/>
    <property type="molecule type" value="Genomic_DNA"/>
</dbReference>
<name>A0A6H0ZX08_9HYPH</name>
<dbReference type="Gene3D" id="6.10.250.730">
    <property type="match status" value="1"/>
</dbReference>
<dbReference type="RefSeq" id="WP_112636713.1">
    <property type="nucleotide sequence ID" value="NZ_CP050899.1"/>
</dbReference>
<organism evidence="1 2">
    <name type="scientific">Agrobacterium pusense</name>
    <dbReference type="NCBI Taxonomy" id="648995"/>
    <lineage>
        <taxon>Bacteria</taxon>
        <taxon>Pseudomonadati</taxon>
        <taxon>Pseudomonadota</taxon>
        <taxon>Alphaproteobacteria</taxon>
        <taxon>Hyphomicrobiales</taxon>
        <taxon>Rhizobiaceae</taxon>
        <taxon>Rhizobium/Agrobacterium group</taxon>
        <taxon>Agrobacterium</taxon>
    </lineage>
</organism>
<evidence type="ECO:0000313" key="1">
    <source>
        <dbReference type="EMBL" id="QIX24657.1"/>
    </source>
</evidence>
<proteinExistence type="predicted"/>
<accession>A0A6H0ZX08</accession>
<protein>
    <submittedName>
        <fullName evidence="1">DUF982 domain-containing protein</fullName>
    </submittedName>
</protein>
<evidence type="ECO:0000313" key="2">
    <source>
        <dbReference type="Proteomes" id="UP000500870"/>
    </source>
</evidence>
<dbReference type="Proteomes" id="UP000500870">
    <property type="component" value="Chromosome 3"/>
</dbReference>